<dbReference type="InterPro" id="IPR013083">
    <property type="entry name" value="Znf_RING/FYVE/PHD"/>
</dbReference>
<evidence type="ECO:0000313" key="11">
    <source>
        <dbReference type="Proteomes" id="UP000467840"/>
    </source>
</evidence>
<keyword evidence="7" id="KW-0862">Zinc</keyword>
<evidence type="ECO:0000313" key="10">
    <source>
        <dbReference type="EMBL" id="KAF2311876.1"/>
    </source>
</evidence>
<protein>
    <recommendedName>
        <fullName evidence="2">RING-type E3 ubiquitin transferase</fullName>
        <ecNumber evidence="2">2.3.2.27</ecNumber>
    </recommendedName>
</protein>
<keyword evidence="3" id="KW-0808">Transferase</keyword>
<organism evidence="10 11">
    <name type="scientific">Hevea brasiliensis</name>
    <name type="common">Para rubber tree</name>
    <name type="synonym">Siphonia brasiliensis</name>
    <dbReference type="NCBI Taxonomy" id="3981"/>
    <lineage>
        <taxon>Eukaryota</taxon>
        <taxon>Viridiplantae</taxon>
        <taxon>Streptophyta</taxon>
        <taxon>Embryophyta</taxon>
        <taxon>Tracheophyta</taxon>
        <taxon>Spermatophyta</taxon>
        <taxon>Magnoliopsida</taxon>
        <taxon>eudicotyledons</taxon>
        <taxon>Gunneridae</taxon>
        <taxon>Pentapetalae</taxon>
        <taxon>rosids</taxon>
        <taxon>fabids</taxon>
        <taxon>Malpighiales</taxon>
        <taxon>Euphorbiaceae</taxon>
        <taxon>Crotonoideae</taxon>
        <taxon>Micrandreae</taxon>
        <taxon>Hevea</taxon>
    </lineage>
</organism>
<evidence type="ECO:0000256" key="8">
    <source>
        <dbReference type="PROSITE-ProRule" id="PRU00175"/>
    </source>
</evidence>
<evidence type="ECO:0000256" key="4">
    <source>
        <dbReference type="ARBA" id="ARBA00022723"/>
    </source>
</evidence>
<dbReference type="GO" id="GO:0061630">
    <property type="term" value="F:ubiquitin protein ligase activity"/>
    <property type="evidence" value="ECO:0007669"/>
    <property type="project" value="UniProtKB-EC"/>
</dbReference>
<dbReference type="InterPro" id="IPR001841">
    <property type="entry name" value="Znf_RING"/>
</dbReference>
<keyword evidence="11" id="KW-1185">Reference proteome</keyword>
<comment type="caution">
    <text evidence="10">The sequence shown here is derived from an EMBL/GenBank/DDBJ whole genome shotgun (WGS) entry which is preliminary data.</text>
</comment>
<dbReference type="EC" id="2.3.2.27" evidence="2"/>
<dbReference type="SMART" id="SM00184">
    <property type="entry name" value="RING"/>
    <property type="match status" value="1"/>
</dbReference>
<accession>A0A6A6MIE1</accession>
<evidence type="ECO:0000256" key="3">
    <source>
        <dbReference type="ARBA" id="ARBA00022679"/>
    </source>
</evidence>
<dbReference type="GO" id="GO:0016567">
    <property type="term" value="P:protein ubiquitination"/>
    <property type="evidence" value="ECO:0007669"/>
    <property type="project" value="TreeGrafter"/>
</dbReference>
<reference evidence="10 11" key="1">
    <citation type="journal article" date="2020" name="Mol. Plant">
        <title>The Chromosome-Based Rubber Tree Genome Provides New Insights into Spurge Genome Evolution and Rubber Biosynthesis.</title>
        <authorList>
            <person name="Liu J."/>
            <person name="Shi C."/>
            <person name="Shi C.C."/>
            <person name="Li W."/>
            <person name="Zhang Q.J."/>
            <person name="Zhang Y."/>
            <person name="Li K."/>
            <person name="Lu H.F."/>
            <person name="Shi C."/>
            <person name="Zhu S.T."/>
            <person name="Xiao Z.Y."/>
            <person name="Nan H."/>
            <person name="Yue Y."/>
            <person name="Zhu X.G."/>
            <person name="Wu Y."/>
            <person name="Hong X.N."/>
            <person name="Fan G.Y."/>
            <person name="Tong Y."/>
            <person name="Zhang D."/>
            <person name="Mao C.L."/>
            <person name="Liu Y.L."/>
            <person name="Hao S.J."/>
            <person name="Liu W.Q."/>
            <person name="Lv M.Q."/>
            <person name="Zhang H.B."/>
            <person name="Liu Y."/>
            <person name="Hu-Tang G.R."/>
            <person name="Wang J.P."/>
            <person name="Wang J.H."/>
            <person name="Sun Y.H."/>
            <person name="Ni S.B."/>
            <person name="Chen W.B."/>
            <person name="Zhang X.C."/>
            <person name="Jiao Y.N."/>
            <person name="Eichler E.E."/>
            <person name="Li G.H."/>
            <person name="Liu X."/>
            <person name="Gao L.Z."/>
        </authorList>
    </citation>
    <scope>NUCLEOTIDE SEQUENCE [LARGE SCALE GENOMIC DNA]</scope>
    <source>
        <strain evidence="11">cv. GT1</strain>
        <tissue evidence="10">Leaf</tissue>
    </source>
</reference>
<evidence type="ECO:0000256" key="6">
    <source>
        <dbReference type="ARBA" id="ARBA00022786"/>
    </source>
</evidence>
<dbReference type="Pfam" id="PF14369">
    <property type="entry name" value="Zn_ribbon_19"/>
    <property type="match status" value="1"/>
</dbReference>
<keyword evidence="4" id="KW-0479">Metal-binding</keyword>
<dbReference type="AlphaFoldDB" id="A0A6A6MIE1"/>
<dbReference type="PANTHER" id="PTHR15710:SF114">
    <property type="entry name" value="RING-TYPE E3 UBIQUITIN TRANSFERASE"/>
    <property type="match status" value="1"/>
</dbReference>
<keyword evidence="6" id="KW-0833">Ubl conjugation pathway</keyword>
<dbReference type="EMBL" id="JAAGAX010000006">
    <property type="protein sequence ID" value="KAF2311876.1"/>
    <property type="molecule type" value="Genomic_DNA"/>
</dbReference>
<dbReference type="GO" id="GO:0008270">
    <property type="term" value="F:zinc ion binding"/>
    <property type="evidence" value="ECO:0007669"/>
    <property type="project" value="UniProtKB-KW"/>
</dbReference>
<evidence type="ECO:0000256" key="5">
    <source>
        <dbReference type="ARBA" id="ARBA00022771"/>
    </source>
</evidence>
<dbReference type="FunFam" id="3.30.40.10:FF:000022">
    <property type="entry name" value="E3 ubiquitin-protein ligase RING1-like"/>
    <property type="match status" value="1"/>
</dbReference>
<dbReference type="InterPro" id="IPR010543">
    <property type="entry name" value="DUF1117"/>
</dbReference>
<evidence type="ECO:0000256" key="7">
    <source>
        <dbReference type="ARBA" id="ARBA00022833"/>
    </source>
</evidence>
<evidence type="ECO:0000256" key="1">
    <source>
        <dbReference type="ARBA" id="ARBA00000900"/>
    </source>
</evidence>
<gene>
    <name evidence="10" type="ORF">GH714_027087</name>
</gene>
<sequence length="328" mass="36642">MSTTSSYWCYRCTRFITVLVSAENNDVTCPHCDGGFIEEIENNSRSDNPHRRFMYMLSDNNARNRQDSDRIPTLRFRRNRRNAGDRSPFNPVIVLRGTAPEENEEGSSYEFYYDDGTGSGLRPVPANMSEFLMGSGFDRLLDQLAQIEVNGFGRVGNPPASKAVVESMPTVEINETHVLAEAHCAVCKEAFELGGKAREMPCTHIYHSDCILPWLAIRNSCPVCRHELPADQQESENSGESEEIVGLTIWRLPGGGFAVGRFSGGRRGGRESFRACLQRWMVGLVGVVALLGGFRGRSSSHSSSGFGRYVSRRRRGLDLEVENGTERW</sequence>
<dbReference type="Pfam" id="PF13639">
    <property type="entry name" value="zf-RING_2"/>
    <property type="match status" value="1"/>
</dbReference>
<evidence type="ECO:0000259" key="9">
    <source>
        <dbReference type="PROSITE" id="PS50089"/>
    </source>
</evidence>
<dbReference type="Proteomes" id="UP000467840">
    <property type="component" value="Chromosome 14"/>
</dbReference>
<evidence type="ECO:0000256" key="2">
    <source>
        <dbReference type="ARBA" id="ARBA00012483"/>
    </source>
</evidence>
<dbReference type="Gene3D" id="3.30.40.10">
    <property type="entry name" value="Zinc/RING finger domain, C3HC4 (zinc finger)"/>
    <property type="match status" value="1"/>
</dbReference>
<feature type="domain" description="RING-type" evidence="9">
    <location>
        <begin position="184"/>
        <end position="225"/>
    </location>
</feature>
<proteinExistence type="predicted"/>
<dbReference type="PROSITE" id="PS50089">
    <property type="entry name" value="ZF_RING_2"/>
    <property type="match status" value="1"/>
</dbReference>
<name>A0A6A6MIE1_HEVBR</name>
<dbReference type="InterPro" id="IPR039525">
    <property type="entry name" value="RNF126-like_zinc-ribbon"/>
</dbReference>
<keyword evidence="5 8" id="KW-0863">Zinc-finger</keyword>
<dbReference type="GO" id="GO:0005737">
    <property type="term" value="C:cytoplasm"/>
    <property type="evidence" value="ECO:0007669"/>
    <property type="project" value="TreeGrafter"/>
</dbReference>
<dbReference type="CDD" id="cd16667">
    <property type="entry name" value="RING-H2_RNF126-like"/>
    <property type="match status" value="1"/>
</dbReference>
<dbReference type="PANTHER" id="PTHR15710">
    <property type="entry name" value="E3 UBIQUITIN-PROTEIN LIGASE PRAJA"/>
    <property type="match status" value="1"/>
</dbReference>
<comment type="catalytic activity">
    <reaction evidence="1">
        <text>S-ubiquitinyl-[E2 ubiquitin-conjugating enzyme]-L-cysteine + [acceptor protein]-L-lysine = [E2 ubiquitin-conjugating enzyme]-L-cysteine + N(6)-ubiquitinyl-[acceptor protein]-L-lysine.</text>
        <dbReference type="EC" id="2.3.2.27"/>
    </reaction>
</comment>
<dbReference type="Pfam" id="PF06547">
    <property type="entry name" value="DUF1117"/>
    <property type="match status" value="1"/>
</dbReference>
<dbReference type="SUPFAM" id="SSF57850">
    <property type="entry name" value="RING/U-box"/>
    <property type="match status" value="1"/>
</dbReference>